<evidence type="ECO:0000256" key="1">
    <source>
        <dbReference type="SAM" id="MobiDB-lite"/>
    </source>
</evidence>
<protein>
    <submittedName>
        <fullName evidence="2">Uncharacterized protein</fullName>
    </submittedName>
</protein>
<comment type="caution">
    <text evidence="2">The sequence shown here is derived from an EMBL/GenBank/DDBJ whole genome shotgun (WGS) entry which is preliminary data.</text>
</comment>
<evidence type="ECO:0000313" key="3">
    <source>
        <dbReference type="Proteomes" id="UP000191812"/>
    </source>
</evidence>
<keyword evidence="3" id="KW-1185">Reference proteome</keyword>
<accession>A0ABP2BQC7</accession>
<proteinExistence type="predicted"/>
<dbReference type="Proteomes" id="UP000191812">
    <property type="component" value="Unassembled WGS sequence"/>
</dbReference>
<sequence length="83" mass="8868">MGNSSQNLESNDIVKLGDPDGRLGNERLVEPTKGPSSKTTDIFAGHDVGRGNIHPTMRREGFKVVTKAVKAAKEDVALKLPGL</sequence>
<dbReference type="EMBL" id="FBWH01000042">
    <property type="protein sequence ID" value="CUX57833.1"/>
    <property type="molecule type" value="Genomic_DNA"/>
</dbReference>
<name>A0ABP2BQC7_9HYPH</name>
<feature type="compositionally biased region" description="Polar residues" evidence="1">
    <location>
        <begin position="1"/>
        <end position="10"/>
    </location>
</feature>
<reference evidence="2 3" key="1">
    <citation type="submission" date="2016-01" db="EMBL/GenBank/DDBJ databases">
        <authorList>
            <person name="Regsiter A."/>
            <person name="william w."/>
        </authorList>
    </citation>
    <scope>NUCLEOTIDE SEQUENCE [LARGE SCALE GENOMIC DNA]</scope>
    <source>
        <strain evidence="2 3">CFBP 6927</strain>
    </source>
</reference>
<gene>
    <name evidence="2" type="ORF">AGR13a_Lc30054</name>
</gene>
<feature type="region of interest" description="Disordered" evidence="1">
    <location>
        <begin position="1"/>
        <end position="54"/>
    </location>
</feature>
<organism evidence="2 3">
    <name type="scientific">Agrobacterium genomosp. 13 str. CFBP 6927</name>
    <dbReference type="NCBI Taxonomy" id="1183428"/>
    <lineage>
        <taxon>Bacteria</taxon>
        <taxon>Pseudomonadati</taxon>
        <taxon>Pseudomonadota</taxon>
        <taxon>Alphaproteobacteria</taxon>
        <taxon>Hyphomicrobiales</taxon>
        <taxon>Rhizobiaceae</taxon>
        <taxon>Rhizobium/Agrobacterium group</taxon>
        <taxon>Agrobacterium</taxon>
        <taxon>Agrobacterium tumefaciens complex</taxon>
    </lineage>
</organism>
<feature type="compositionally biased region" description="Basic and acidic residues" evidence="1">
    <location>
        <begin position="15"/>
        <end position="30"/>
    </location>
</feature>
<evidence type="ECO:0000313" key="2">
    <source>
        <dbReference type="EMBL" id="CUX57833.1"/>
    </source>
</evidence>